<feature type="signal peptide" evidence="1">
    <location>
        <begin position="1"/>
        <end position="21"/>
    </location>
</feature>
<name>A0ABU8WBA1_9BURK</name>
<evidence type="ECO:0000313" key="2">
    <source>
        <dbReference type="EMBL" id="MEJ8827203.1"/>
    </source>
</evidence>
<keyword evidence="1" id="KW-0732">Signal</keyword>
<proteinExistence type="predicted"/>
<keyword evidence="3" id="KW-1185">Reference proteome</keyword>
<evidence type="ECO:0008006" key="4">
    <source>
        <dbReference type="Google" id="ProtNLM"/>
    </source>
</evidence>
<dbReference type="EMBL" id="JBBKZV010000056">
    <property type="protein sequence ID" value="MEJ8827203.1"/>
    <property type="molecule type" value="Genomic_DNA"/>
</dbReference>
<dbReference type="RefSeq" id="WP_340368233.1">
    <property type="nucleotide sequence ID" value="NZ_JBBKZV010000056.1"/>
</dbReference>
<accession>A0ABU8WBA1</accession>
<evidence type="ECO:0000313" key="3">
    <source>
        <dbReference type="Proteomes" id="UP001363010"/>
    </source>
</evidence>
<evidence type="ECO:0000256" key="1">
    <source>
        <dbReference type="SAM" id="SignalP"/>
    </source>
</evidence>
<gene>
    <name evidence="2" type="ORF">WKW80_35350</name>
</gene>
<organism evidence="2 3">
    <name type="scientific">Variovorax humicola</name>
    <dbReference type="NCBI Taxonomy" id="1769758"/>
    <lineage>
        <taxon>Bacteria</taxon>
        <taxon>Pseudomonadati</taxon>
        <taxon>Pseudomonadota</taxon>
        <taxon>Betaproteobacteria</taxon>
        <taxon>Burkholderiales</taxon>
        <taxon>Comamonadaceae</taxon>
        <taxon>Variovorax</taxon>
    </lineage>
</organism>
<comment type="caution">
    <text evidence="2">The sequence shown here is derived from an EMBL/GenBank/DDBJ whole genome shotgun (WGS) entry which is preliminary data.</text>
</comment>
<dbReference type="Proteomes" id="UP001363010">
    <property type="component" value="Unassembled WGS sequence"/>
</dbReference>
<protein>
    <recommendedName>
        <fullName evidence="4">DUF4148 domain-containing protein</fullName>
    </recommendedName>
</protein>
<sequence>MKKMLILAAPLALTLAVGGHAQTIPAENWVGPPISTVGGQLSRSEVQAEMARSSAQTQAPAQQWVGSTVSAGLTVGAVRRSEVLADFNLFERAGLRDYPPRAYYDPLSLETKRRVTSYRRMREGPEFLVEVARIEGAHFPAIANAAGSYGSAD</sequence>
<feature type="chain" id="PRO_5045334010" description="DUF4148 domain-containing protein" evidence="1">
    <location>
        <begin position="22"/>
        <end position="153"/>
    </location>
</feature>
<reference evidence="2 3" key="1">
    <citation type="submission" date="2024-03" db="EMBL/GenBank/DDBJ databases">
        <title>Novel species of the genus Variovorax.</title>
        <authorList>
            <person name="Liu Q."/>
            <person name="Xin Y.-H."/>
        </authorList>
    </citation>
    <scope>NUCLEOTIDE SEQUENCE [LARGE SCALE GENOMIC DNA]</scope>
    <source>
        <strain evidence="2 3">KACC 18501</strain>
    </source>
</reference>